<feature type="compositionally biased region" description="Basic and acidic residues" evidence="8">
    <location>
        <begin position="88"/>
        <end position="101"/>
    </location>
</feature>
<evidence type="ECO:0000313" key="10">
    <source>
        <dbReference type="EMBL" id="EDX03850.1"/>
    </source>
</evidence>
<dbReference type="Pfam" id="PF01585">
    <property type="entry name" value="G-patch"/>
    <property type="match status" value="1"/>
</dbReference>
<evidence type="ECO:0000256" key="8">
    <source>
        <dbReference type="SAM" id="MobiDB-lite"/>
    </source>
</evidence>
<dbReference type="OrthoDB" id="4822at2759"/>
<dbReference type="Proteomes" id="UP000000304">
    <property type="component" value="Chromosome 2L"/>
</dbReference>
<dbReference type="Pfam" id="PF12457">
    <property type="entry name" value="TIP_N"/>
    <property type="match status" value="1"/>
</dbReference>
<keyword evidence="11" id="KW-1185">Reference proteome</keyword>
<evidence type="ECO:0000256" key="3">
    <source>
        <dbReference type="ARBA" id="ARBA00022664"/>
    </source>
</evidence>
<dbReference type="HOGENOM" id="CLU_007977_1_1_1"/>
<keyword evidence="5" id="KW-0508">mRNA splicing</keyword>
<keyword evidence="7" id="KW-0175">Coiled coil</keyword>
<dbReference type="PANTHER" id="PTHR23329">
    <property type="entry name" value="TUFTELIN-INTERACTING PROTEIN 11-RELATED"/>
    <property type="match status" value="1"/>
</dbReference>
<protein>
    <submittedName>
        <fullName evidence="10">GD23359</fullName>
    </submittedName>
</protein>
<keyword evidence="6" id="KW-0539">Nucleus</keyword>
<dbReference type="PhylomeDB" id="B4Q417"/>
<organism evidence="10 11">
    <name type="scientific">Drosophila simulans</name>
    <name type="common">Fruit fly</name>
    <dbReference type="NCBI Taxonomy" id="7240"/>
    <lineage>
        <taxon>Eukaryota</taxon>
        <taxon>Metazoa</taxon>
        <taxon>Ecdysozoa</taxon>
        <taxon>Arthropoda</taxon>
        <taxon>Hexapoda</taxon>
        <taxon>Insecta</taxon>
        <taxon>Pterygota</taxon>
        <taxon>Neoptera</taxon>
        <taxon>Endopterygota</taxon>
        <taxon>Diptera</taxon>
        <taxon>Brachycera</taxon>
        <taxon>Muscomorpha</taxon>
        <taxon>Ephydroidea</taxon>
        <taxon>Drosophilidae</taxon>
        <taxon>Drosophila</taxon>
        <taxon>Sophophora</taxon>
    </lineage>
</organism>
<dbReference type="GO" id="GO:0000390">
    <property type="term" value="P:spliceosomal complex disassembly"/>
    <property type="evidence" value="ECO:0007669"/>
    <property type="project" value="InterPro"/>
</dbReference>
<reference evidence="10 11" key="1">
    <citation type="journal article" date="2007" name="Nature">
        <title>Evolution of genes and genomes on the Drosophila phylogeny.</title>
        <authorList>
            <consortium name="Drosophila 12 Genomes Consortium"/>
            <person name="Clark A.G."/>
            <person name="Eisen M.B."/>
            <person name="Smith D.R."/>
            <person name="Bergman C.M."/>
            <person name="Oliver B."/>
            <person name="Markow T.A."/>
            <person name="Kaufman T.C."/>
            <person name="Kellis M."/>
            <person name="Gelbart W."/>
            <person name="Iyer V.N."/>
            <person name="Pollard D.A."/>
            <person name="Sackton T.B."/>
            <person name="Larracuente A.M."/>
            <person name="Singh N.D."/>
            <person name="Abad J.P."/>
            <person name="Abt D.N."/>
            <person name="Adryan B."/>
            <person name="Aguade M."/>
            <person name="Akashi H."/>
            <person name="Anderson W.W."/>
            <person name="Aquadro C.F."/>
            <person name="Ardell D.H."/>
            <person name="Arguello R."/>
            <person name="Artieri C.G."/>
            <person name="Barbash D.A."/>
            <person name="Barker D."/>
            <person name="Barsanti P."/>
            <person name="Batterham P."/>
            <person name="Batzoglou S."/>
            <person name="Begun D."/>
            <person name="Bhutkar A."/>
            <person name="Blanco E."/>
            <person name="Bosak S.A."/>
            <person name="Bradley R.K."/>
            <person name="Brand A.D."/>
            <person name="Brent M.R."/>
            <person name="Brooks A.N."/>
            <person name="Brown R.H."/>
            <person name="Butlin R.K."/>
            <person name="Caggese C."/>
            <person name="Calvi B.R."/>
            <person name="Bernardo de Carvalho A."/>
            <person name="Caspi A."/>
            <person name="Castrezana S."/>
            <person name="Celniker S.E."/>
            <person name="Chang J.L."/>
            <person name="Chapple C."/>
            <person name="Chatterji S."/>
            <person name="Chinwalla A."/>
            <person name="Civetta A."/>
            <person name="Clifton S.W."/>
            <person name="Comeron J.M."/>
            <person name="Costello J.C."/>
            <person name="Coyne J.A."/>
            <person name="Daub J."/>
            <person name="David R.G."/>
            <person name="Delcher A.L."/>
            <person name="Delehaunty K."/>
            <person name="Do C.B."/>
            <person name="Ebling H."/>
            <person name="Edwards K."/>
            <person name="Eickbush T."/>
            <person name="Evans J.D."/>
            <person name="Filipski A."/>
            <person name="Findeiss S."/>
            <person name="Freyhult E."/>
            <person name="Fulton L."/>
            <person name="Fulton R."/>
            <person name="Garcia A.C."/>
            <person name="Gardiner A."/>
            <person name="Garfield D.A."/>
            <person name="Garvin B.E."/>
            <person name="Gibson G."/>
            <person name="Gilbert D."/>
            <person name="Gnerre S."/>
            <person name="Godfrey J."/>
            <person name="Good R."/>
            <person name="Gotea V."/>
            <person name="Gravely B."/>
            <person name="Greenberg A.J."/>
            <person name="Griffiths-Jones S."/>
            <person name="Gross S."/>
            <person name="Guigo R."/>
            <person name="Gustafson E.A."/>
            <person name="Haerty W."/>
            <person name="Hahn M.W."/>
            <person name="Halligan D.L."/>
            <person name="Halpern A.L."/>
            <person name="Halter G.M."/>
            <person name="Han M.V."/>
            <person name="Heger A."/>
            <person name="Hillier L."/>
            <person name="Hinrichs A.S."/>
            <person name="Holmes I."/>
            <person name="Hoskins R.A."/>
            <person name="Hubisz M.J."/>
            <person name="Hultmark D."/>
            <person name="Huntley M.A."/>
            <person name="Jaffe D.B."/>
            <person name="Jagadeeshan S."/>
            <person name="Jeck W.R."/>
            <person name="Johnson J."/>
            <person name="Jones C.D."/>
            <person name="Jordan W.C."/>
            <person name="Karpen G.H."/>
            <person name="Kataoka E."/>
            <person name="Keightley P.D."/>
            <person name="Kheradpour P."/>
            <person name="Kirkness E.F."/>
            <person name="Koerich L.B."/>
            <person name="Kristiansen K."/>
            <person name="Kudrna D."/>
            <person name="Kulathinal R.J."/>
            <person name="Kumar S."/>
            <person name="Kwok R."/>
            <person name="Lander E."/>
            <person name="Langley C.H."/>
            <person name="Lapoint R."/>
            <person name="Lazzaro B.P."/>
            <person name="Lee S.J."/>
            <person name="Levesque L."/>
            <person name="Li R."/>
            <person name="Lin C.F."/>
            <person name="Lin M.F."/>
            <person name="Lindblad-Toh K."/>
            <person name="Llopart A."/>
            <person name="Long M."/>
            <person name="Low L."/>
            <person name="Lozovsky E."/>
            <person name="Lu J."/>
            <person name="Luo M."/>
            <person name="Machado C.A."/>
            <person name="Makalowski W."/>
            <person name="Marzo M."/>
            <person name="Matsuda M."/>
            <person name="Matzkin L."/>
            <person name="McAllister B."/>
            <person name="McBride C.S."/>
            <person name="McKernan B."/>
            <person name="McKernan K."/>
            <person name="Mendez-Lago M."/>
            <person name="Minx P."/>
            <person name="Mollenhauer M.U."/>
            <person name="Montooth K."/>
            <person name="Mount S.M."/>
            <person name="Mu X."/>
            <person name="Myers E."/>
            <person name="Negre B."/>
            <person name="Newfeld S."/>
            <person name="Nielsen R."/>
            <person name="Noor M.A."/>
            <person name="O'Grady P."/>
            <person name="Pachter L."/>
            <person name="Papaceit M."/>
            <person name="Parisi M.J."/>
            <person name="Parisi M."/>
            <person name="Parts L."/>
            <person name="Pedersen J.S."/>
            <person name="Pesole G."/>
            <person name="Phillippy A.M."/>
            <person name="Ponting C.P."/>
            <person name="Pop M."/>
            <person name="Porcelli D."/>
            <person name="Powell J.R."/>
            <person name="Prohaska S."/>
            <person name="Pruitt K."/>
            <person name="Puig M."/>
            <person name="Quesneville H."/>
            <person name="Ram K.R."/>
            <person name="Rand D."/>
            <person name="Rasmussen M.D."/>
            <person name="Reed L.K."/>
            <person name="Reenan R."/>
            <person name="Reily A."/>
            <person name="Remington K.A."/>
            <person name="Rieger T.T."/>
            <person name="Ritchie M.G."/>
            <person name="Robin C."/>
            <person name="Rogers Y.H."/>
            <person name="Rohde C."/>
            <person name="Rozas J."/>
            <person name="Rubenfield M.J."/>
            <person name="Ruiz A."/>
            <person name="Russo S."/>
            <person name="Salzberg S.L."/>
            <person name="Sanchez-Gracia A."/>
            <person name="Saranga D.J."/>
            <person name="Sato H."/>
            <person name="Schaeffer S.W."/>
            <person name="Schatz M.C."/>
            <person name="Schlenke T."/>
            <person name="Schwartz R."/>
            <person name="Segarra C."/>
            <person name="Singh R.S."/>
            <person name="Sirot L."/>
            <person name="Sirota M."/>
            <person name="Sisneros N.B."/>
            <person name="Smith C.D."/>
            <person name="Smith T.F."/>
            <person name="Spieth J."/>
            <person name="Stage D.E."/>
            <person name="Stark A."/>
            <person name="Stephan W."/>
            <person name="Strausberg R.L."/>
            <person name="Strempel S."/>
            <person name="Sturgill D."/>
            <person name="Sutton G."/>
            <person name="Sutton G.G."/>
            <person name="Tao W."/>
            <person name="Teichmann S."/>
            <person name="Tobari Y.N."/>
            <person name="Tomimura Y."/>
            <person name="Tsolas J.M."/>
            <person name="Valente V.L."/>
            <person name="Venter E."/>
            <person name="Venter J.C."/>
            <person name="Vicario S."/>
            <person name="Vieira F.G."/>
            <person name="Vilella A.J."/>
            <person name="Villasante A."/>
            <person name="Walenz B."/>
            <person name="Wang J."/>
            <person name="Wasserman M."/>
            <person name="Watts T."/>
            <person name="Wilson D."/>
            <person name="Wilson R.K."/>
            <person name="Wing R.A."/>
            <person name="Wolfner M.F."/>
            <person name="Wong A."/>
            <person name="Wong G.K."/>
            <person name="Wu C.I."/>
            <person name="Wu G."/>
            <person name="Yamamoto D."/>
            <person name="Yang H.P."/>
            <person name="Yang S.P."/>
            <person name="Yorke J.A."/>
            <person name="Yoshida K."/>
            <person name="Zdobnov E."/>
            <person name="Zhang P."/>
            <person name="Zhang Y."/>
            <person name="Zimin A.V."/>
            <person name="Baldwin J."/>
            <person name="Abdouelleil A."/>
            <person name="Abdulkadir J."/>
            <person name="Abebe A."/>
            <person name="Abera B."/>
            <person name="Abreu J."/>
            <person name="Acer S.C."/>
            <person name="Aftuck L."/>
            <person name="Alexander A."/>
            <person name="An P."/>
            <person name="Anderson E."/>
            <person name="Anderson S."/>
            <person name="Arachi H."/>
            <person name="Azer M."/>
            <person name="Bachantsang P."/>
            <person name="Barry A."/>
            <person name="Bayul T."/>
            <person name="Berlin A."/>
            <person name="Bessette D."/>
            <person name="Bloom T."/>
            <person name="Blye J."/>
            <person name="Boguslavskiy L."/>
            <person name="Bonnet C."/>
            <person name="Boukhgalter B."/>
            <person name="Bourzgui I."/>
            <person name="Brown A."/>
            <person name="Cahill P."/>
            <person name="Channer S."/>
            <person name="Cheshatsang Y."/>
            <person name="Chuda L."/>
            <person name="Citroen M."/>
            <person name="Collymore A."/>
            <person name="Cooke P."/>
            <person name="Costello M."/>
            <person name="D'Aco K."/>
            <person name="Daza R."/>
            <person name="De Haan G."/>
            <person name="DeGray S."/>
            <person name="DeMaso C."/>
            <person name="Dhargay N."/>
            <person name="Dooley K."/>
            <person name="Dooley E."/>
            <person name="Doricent M."/>
            <person name="Dorje P."/>
            <person name="Dorjee K."/>
            <person name="Dupes A."/>
            <person name="Elong R."/>
            <person name="Falk J."/>
            <person name="Farina A."/>
            <person name="Faro S."/>
            <person name="Ferguson D."/>
            <person name="Fisher S."/>
            <person name="Foley C.D."/>
            <person name="Franke A."/>
            <person name="Friedrich D."/>
            <person name="Gadbois L."/>
            <person name="Gearin G."/>
            <person name="Gearin C.R."/>
            <person name="Giannoukos G."/>
            <person name="Goode T."/>
            <person name="Graham J."/>
            <person name="Grandbois E."/>
            <person name="Grewal S."/>
            <person name="Gyaltsen K."/>
            <person name="Hafez N."/>
            <person name="Hagos B."/>
            <person name="Hall J."/>
            <person name="Henson C."/>
            <person name="Hollinger A."/>
            <person name="Honan T."/>
            <person name="Huard M.D."/>
            <person name="Hughes L."/>
            <person name="Hurhula B."/>
            <person name="Husby M.E."/>
            <person name="Kamat A."/>
            <person name="Kanga B."/>
            <person name="Kashin S."/>
            <person name="Khazanovich D."/>
            <person name="Kisner P."/>
            <person name="Lance K."/>
            <person name="Lara M."/>
            <person name="Lee W."/>
            <person name="Lennon N."/>
            <person name="Letendre F."/>
            <person name="LeVine R."/>
            <person name="Lipovsky A."/>
            <person name="Liu X."/>
            <person name="Liu J."/>
            <person name="Liu S."/>
            <person name="Lokyitsang T."/>
            <person name="Lokyitsang Y."/>
            <person name="Lubonja R."/>
            <person name="Lui A."/>
            <person name="MacDonald P."/>
            <person name="Magnisalis V."/>
            <person name="Maru K."/>
            <person name="Matthews C."/>
            <person name="McCusker W."/>
            <person name="McDonough S."/>
            <person name="Mehta T."/>
            <person name="Meldrim J."/>
            <person name="Meneus L."/>
            <person name="Mihai O."/>
            <person name="Mihalev A."/>
            <person name="Mihova T."/>
            <person name="Mittelman R."/>
            <person name="Mlenga V."/>
            <person name="Montmayeur A."/>
            <person name="Mulrain L."/>
            <person name="Navidi A."/>
            <person name="Naylor J."/>
            <person name="Negash T."/>
            <person name="Nguyen T."/>
            <person name="Nguyen N."/>
            <person name="Nicol R."/>
            <person name="Norbu C."/>
            <person name="Norbu N."/>
            <person name="Novod N."/>
            <person name="O'Neill B."/>
            <person name="Osman S."/>
            <person name="Markiewicz E."/>
            <person name="Oyono O.L."/>
            <person name="Patti C."/>
            <person name="Phunkhang P."/>
            <person name="Pierre F."/>
            <person name="Priest M."/>
            <person name="Raghuraman S."/>
            <person name="Rege F."/>
            <person name="Reyes R."/>
            <person name="Rise C."/>
            <person name="Rogov P."/>
            <person name="Ross K."/>
            <person name="Ryan E."/>
            <person name="Settipalli S."/>
            <person name="Shea T."/>
            <person name="Sherpa N."/>
            <person name="Shi L."/>
            <person name="Shih D."/>
            <person name="Sparrow T."/>
            <person name="Spaulding J."/>
            <person name="Stalker J."/>
            <person name="Stange-Thomann N."/>
            <person name="Stavropoulos S."/>
            <person name="Stone C."/>
            <person name="Strader C."/>
            <person name="Tesfaye S."/>
            <person name="Thomson T."/>
            <person name="Thoulutsang Y."/>
            <person name="Thoulutsang D."/>
            <person name="Topham K."/>
            <person name="Topping I."/>
            <person name="Tsamla T."/>
            <person name="Vassiliev H."/>
            <person name="Vo A."/>
            <person name="Wangchuk T."/>
            <person name="Wangdi T."/>
            <person name="Weiand M."/>
            <person name="Wilkinson J."/>
            <person name="Wilson A."/>
            <person name="Yadav S."/>
            <person name="Young G."/>
            <person name="Yu Q."/>
            <person name="Zembek L."/>
            <person name="Zhong D."/>
            <person name="Zimmer A."/>
            <person name="Zwirko Z."/>
            <person name="Jaffe D.B."/>
            <person name="Alvarez P."/>
            <person name="Brockman W."/>
            <person name="Butler J."/>
            <person name="Chin C."/>
            <person name="Gnerre S."/>
            <person name="Grabherr M."/>
            <person name="Kleber M."/>
            <person name="Mauceli E."/>
            <person name="MacCallum I."/>
        </authorList>
    </citation>
    <scope>NUCLEOTIDE SEQUENCE [LARGE SCALE GENOMIC DNA]</scope>
    <source>
        <strain evidence="11">white501</strain>
    </source>
</reference>
<dbReference type="STRING" id="7240.B4Q417"/>
<name>B4Q417_DROSI</name>
<evidence type="ECO:0000256" key="2">
    <source>
        <dbReference type="ARBA" id="ARBA00010900"/>
    </source>
</evidence>
<keyword evidence="4" id="KW-0747">Spliceosome</keyword>
<accession>B4Q417</accession>
<dbReference type="InterPro" id="IPR000467">
    <property type="entry name" value="G_patch_dom"/>
</dbReference>
<dbReference type="PROSITE" id="PS50174">
    <property type="entry name" value="G_PATCH"/>
    <property type="match status" value="1"/>
</dbReference>
<feature type="compositionally biased region" description="Acidic residues" evidence="8">
    <location>
        <begin position="102"/>
        <end position="113"/>
    </location>
</feature>
<feature type="compositionally biased region" description="Basic and acidic residues" evidence="8">
    <location>
        <begin position="1"/>
        <end position="11"/>
    </location>
</feature>
<evidence type="ECO:0000256" key="4">
    <source>
        <dbReference type="ARBA" id="ARBA00022728"/>
    </source>
</evidence>
<feature type="region of interest" description="Disordered" evidence="8">
    <location>
        <begin position="1"/>
        <end position="164"/>
    </location>
</feature>
<dbReference type="SMART" id="SM00443">
    <property type="entry name" value="G_patch"/>
    <property type="match status" value="1"/>
</dbReference>
<comment type="similarity">
    <text evidence="2">Belongs to the TFP11/STIP family.</text>
</comment>
<keyword evidence="3" id="KW-0507">mRNA processing</keyword>
<dbReference type="Pfam" id="PF07842">
    <property type="entry name" value="GCFC"/>
    <property type="match status" value="1"/>
</dbReference>
<dbReference type="AlphaFoldDB" id="B4Q417"/>
<evidence type="ECO:0000259" key="9">
    <source>
        <dbReference type="PROSITE" id="PS50174"/>
    </source>
</evidence>
<dbReference type="OMA" id="CEQDIIQ"/>
<sequence length="751" mass="84169">MSDSDYERFEITDYDLDNEFNINRPRGRQSKHQQIYGIWADDSEEESGGEGGSKRRGRPARKPKDYTMPVNFVAGGIQQSGKKKKKALQADDEKGSQKEGADADQGEQSDDSDASGRPAFGRNVPGSSNSSSEEERPTLGRKQPSTTFQHRSHIASERNVGAWEQHTRGIGAKLLLQMGYEPGKGLGKDLQGISQPVQAHVRKGRGAIGAYGPETAASIGGKTNKSIKVDEDVREAKEFKDQLNKWRKGSAGGAEPIERQGKRYYYKSVEEVIAKGHTSSHLLSEKLSKKLGNVRVIDMTGPERRVLSGYHALGQAKITPEETLYDTEATEKGTAPACVFAMPELTHNLQLLVSQCEQQIIAIDNQERECSSQQAALESEHRKLEEIVQLEQNHIRTLEESLERVERLCDNPDLTEQQPRNVFDPYSSLIWAGVMPSFRASAAAWEPKEHPLMAALLDAWAPLLPSWVLDSVLEQLVLPRLVAGVQEWDPLTDTVPIDSWVLPWHAILGSKLEEAVYPQIRSKLGMALRAWSPQDRSARAMLTPWQKAFPEEEMQEFLQRYIVPKLQATLGELIINPLHQDLELWHQTLLPALDAVLVVWLNQSPDYAEISRWYTGWKSMLSEPLLREPSVKEHLRRALEIMHRASDALLQPTVTPTPPPPVPPAPVIMMDLIHPPAQLEFKELVSQQCADLGIIFAPLPGRREMGKQIYRVGKLFCYIDRHVCMVSDGSFSNWKPVSLNSLLERSQTGIL</sequence>
<dbReference type="GO" id="GO:0071008">
    <property type="term" value="C:U2-type post-mRNA release spliceosomal complex"/>
    <property type="evidence" value="ECO:0007669"/>
    <property type="project" value="TreeGrafter"/>
</dbReference>
<dbReference type="InterPro" id="IPR022159">
    <property type="entry name" value="STIP/TFIP11_N"/>
</dbReference>
<evidence type="ECO:0000256" key="6">
    <source>
        <dbReference type="ARBA" id="ARBA00023242"/>
    </source>
</evidence>
<evidence type="ECO:0000256" key="7">
    <source>
        <dbReference type="SAM" id="Coils"/>
    </source>
</evidence>
<feature type="domain" description="G-patch" evidence="9">
    <location>
        <begin position="167"/>
        <end position="213"/>
    </location>
</feature>
<dbReference type="InterPro" id="IPR022783">
    <property type="entry name" value="GCFC_dom"/>
</dbReference>
<proteinExistence type="inferred from homology"/>
<dbReference type="GO" id="GO:0003676">
    <property type="term" value="F:nucleic acid binding"/>
    <property type="evidence" value="ECO:0007669"/>
    <property type="project" value="InterPro"/>
</dbReference>
<comment type="subcellular location">
    <subcellularLocation>
        <location evidence="1">Nucleus</location>
    </subcellularLocation>
</comment>
<dbReference type="EMBL" id="CM000361">
    <property type="protein sequence ID" value="EDX03850.1"/>
    <property type="molecule type" value="Genomic_DNA"/>
</dbReference>
<evidence type="ECO:0000256" key="5">
    <source>
        <dbReference type="ARBA" id="ARBA00023187"/>
    </source>
</evidence>
<dbReference type="InterPro" id="IPR045211">
    <property type="entry name" value="TFP11/STIP/Ntr1"/>
</dbReference>
<dbReference type="PANTHER" id="PTHR23329:SF1">
    <property type="entry name" value="TUFTELIN-INTERACTING PROTEIN 11"/>
    <property type="match status" value="1"/>
</dbReference>
<evidence type="ECO:0000256" key="1">
    <source>
        <dbReference type="ARBA" id="ARBA00004123"/>
    </source>
</evidence>
<gene>
    <name evidence="10" type="primary">Dsim\GD23359</name>
    <name evidence="10" type="ORF">Dsim_GD23359</name>
</gene>
<feature type="coiled-coil region" evidence="7">
    <location>
        <begin position="363"/>
        <end position="408"/>
    </location>
</feature>
<evidence type="ECO:0000313" key="11">
    <source>
        <dbReference type="Proteomes" id="UP000000304"/>
    </source>
</evidence>